<dbReference type="FunFam" id="3.90.226.10:FF:000089">
    <property type="entry name" value="Membrane-bound serine protease"/>
    <property type="match status" value="1"/>
</dbReference>
<proteinExistence type="predicted"/>
<accession>A0A812IKR3</accession>
<dbReference type="PANTHER" id="PTHR33507:SF4">
    <property type="entry name" value="NODULATION COMPETITIVENESS PROTEIN NFED"/>
    <property type="match status" value="1"/>
</dbReference>
<organism evidence="11 12">
    <name type="scientific">Symbiodinium pilosum</name>
    <name type="common">Dinoflagellate</name>
    <dbReference type="NCBI Taxonomy" id="2952"/>
    <lineage>
        <taxon>Eukaryota</taxon>
        <taxon>Sar</taxon>
        <taxon>Alveolata</taxon>
        <taxon>Dinophyceae</taxon>
        <taxon>Suessiales</taxon>
        <taxon>Symbiodiniaceae</taxon>
        <taxon>Symbiodinium</taxon>
    </lineage>
</organism>
<keyword evidence="3 6" id="KW-1133">Transmembrane helix</keyword>
<dbReference type="InterPro" id="IPR029045">
    <property type="entry name" value="ClpP/crotonase-like_dom_sf"/>
</dbReference>
<evidence type="ECO:0000259" key="7">
    <source>
        <dbReference type="Pfam" id="PF01957"/>
    </source>
</evidence>
<dbReference type="SUPFAM" id="SSF52096">
    <property type="entry name" value="ClpP/crotonase"/>
    <property type="match status" value="1"/>
</dbReference>
<comment type="subcellular location">
    <subcellularLocation>
        <location evidence="1">Membrane</location>
        <topology evidence="1">Multi-pass membrane protein</topology>
    </subcellularLocation>
</comment>
<feature type="domain" description="NfeD-like C-terminal" evidence="7">
    <location>
        <begin position="781"/>
        <end position="838"/>
    </location>
</feature>
<comment type="caution">
    <text evidence="11">The sequence shown here is derived from an EMBL/GenBank/DDBJ whole genome shotgun (WGS) entry which is preliminary data.</text>
</comment>
<dbReference type="Gene3D" id="2.40.50.140">
    <property type="entry name" value="Nucleic acid-binding proteins"/>
    <property type="match status" value="1"/>
</dbReference>
<dbReference type="CDD" id="cd07020">
    <property type="entry name" value="Clp_protease_NfeD_1"/>
    <property type="match status" value="1"/>
</dbReference>
<protein>
    <recommendedName>
        <fullName evidence="13">NfeD-like C-terminal domain-containing protein</fullName>
    </recommendedName>
</protein>
<feature type="domain" description="NfeD integral membrane" evidence="9">
    <location>
        <begin position="649"/>
        <end position="764"/>
    </location>
</feature>
<name>A0A812IKR3_SYMPI</name>
<evidence type="ECO:0000259" key="8">
    <source>
        <dbReference type="Pfam" id="PF13091"/>
    </source>
</evidence>
<feature type="transmembrane region" description="Helical" evidence="6">
    <location>
        <begin position="742"/>
        <end position="765"/>
    </location>
</feature>
<feature type="domain" description="Phospholipase D-like" evidence="8">
    <location>
        <begin position="222"/>
        <end position="354"/>
    </location>
</feature>
<evidence type="ECO:0000256" key="2">
    <source>
        <dbReference type="ARBA" id="ARBA00022692"/>
    </source>
</evidence>
<dbReference type="Gene3D" id="3.90.226.10">
    <property type="entry name" value="2-enoyl-CoA Hydratase, Chain A, domain 1"/>
    <property type="match status" value="1"/>
</dbReference>
<evidence type="ECO:0000256" key="4">
    <source>
        <dbReference type="ARBA" id="ARBA00023136"/>
    </source>
</evidence>
<dbReference type="InterPro" id="IPR056739">
    <property type="entry name" value="NfeD_membrane"/>
</dbReference>
<feature type="domain" description="NfeD1b N-terminal" evidence="10">
    <location>
        <begin position="409"/>
        <end position="508"/>
    </location>
</feature>
<evidence type="ECO:0000259" key="9">
    <source>
        <dbReference type="Pfam" id="PF24961"/>
    </source>
</evidence>
<dbReference type="Pfam" id="PF25145">
    <property type="entry name" value="NfeD1b_N"/>
    <property type="match status" value="1"/>
</dbReference>
<dbReference type="Pfam" id="PF01957">
    <property type="entry name" value="NfeD"/>
    <property type="match status" value="1"/>
</dbReference>
<feature type="transmembrane region" description="Helical" evidence="6">
    <location>
        <begin position="384"/>
        <end position="404"/>
    </location>
</feature>
<dbReference type="PANTHER" id="PTHR33507">
    <property type="entry name" value="INNER MEMBRANE PROTEIN YBBJ"/>
    <property type="match status" value="1"/>
</dbReference>
<evidence type="ECO:0000256" key="6">
    <source>
        <dbReference type="SAM" id="Phobius"/>
    </source>
</evidence>
<reference evidence="11" key="1">
    <citation type="submission" date="2021-02" db="EMBL/GenBank/DDBJ databases">
        <authorList>
            <person name="Dougan E. K."/>
            <person name="Rhodes N."/>
            <person name="Thang M."/>
            <person name="Chan C."/>
        </authorList>
    </citation>
    <scope>NUCLEOTIDE SEQUENCE</scope>
</reference>
<dbReference type="EMBL" id="CAJNIZ010000001">
    <property type="protein sequence ID" value="CAE7149013.1"/>
    <property type="molecule type" value="Genomic_DNA"/>
</dbReference>
<evidence type="ECO:0000313" key="12">
    <source>
        <dbReference type="Proteomes" id="UP000649617"/>
    </source>
</evidence>
<feature type="region of interest" description="Disordered" evidence="5">
    <location>
        <begin position="508"/>
        <end position="546"/>
    </location>
</feature>
<dbReference type="InterPro" id="IPR052165">
    <property type="entry name" value="Membrane_assoc_protease"/>
</dbReference>
<keyword evidence="12" id="KW-1185">Reference proteome</keyword>
<dbReference type="OrthoDB" id="5205528at2759"/>
<feature type="transmembrane region" description="Helical" evidence="6">
    <location>
        <begin position="669"/>
        <end position="687"/>
    </location>
</feature>
<feature type="transmembrane region" description="Helical" evidence="6">
    <location>
        <begin position="693"/>
        <end position="710"/>
    </location>
</feature>
<evidence type="ECO:0000256" key="5">
    <source>
        <dbReference type="SAM" id="MobiDB-lite"/>
    </source>
</evidence>
<evidence type="ECO:0000313" key="11">
    <source>
        <dbReference type="EMBL" id="CAE7149013.1"/>
    </source>
</evidence>
<keyword evidence="2 6" id="KW-0812">Transmembrane</keyword>
<sequence>MFLYNDFQGPVPETTRALSSELTEALIARKAQVPDINIIVITDPLNTLYGGLPSAQFEQLEAADIPVVITDLRRLRDSNTVYSFFWRIFIKPFGNATASTLPNPVGPGRVSLRTYLELVNFKANHRKVLIADQGDSYVGFVTSANPHDGSSAHRNAAVRFSGAAAVDLLTTENAVLALSGEPEIPFELALKSIPDAETAPTIQIVTERKIKDAYLSQLQAAGAGDNVDLMMFYLSDRAIVKALKMAHQRGASLRVLLDPNKDAFGREKNGIPNRLVASELVKAGVDVRWCYTQGEQCHAKMLLVSGQADRATLISGSANLTRRNLDNFNLETNVVVTGTTAHASITDAQVYFDDAWLNTDNRHYSVDYSHYKDGSLWRRGMRQLFLSFSIIALLFWAVLASSTASAEEVWLVDLKGSVGPASVDLVIRSIEDADETGAHALIVRMDTPGGLDKAMRDLVQAILASPIPVISYVAPNGARAASAGTYISYASHIAVMAPATNIGSSTPVSIAPQGLPAEAPAQPGAPVEDDEDASSPPAPSVMPTDAMGRKVVNDAVAYLQGLAELRGRNLEWAEKTVREGANLRASVALEMNVIDFVAKDLESLLNLIDGQVVIADGDEVTLDTAGASIHIVESDWRHDLLATITDPSIAYGLLIVGLYALMLEFYNPGLFIPAVTGLICILLGAYGLQLLPVNYVGLALVGVGVALMVAEVVSPTVGILGVGGVIAFVLGSMMMFDSEVPGYQLPVTIIVSFAVTTGLAIFFIVGMAMRARAQKIVSGMEAMIGGHATVTRTFTPHEDVFQGQVWAFGESWRARSRNAFSEGDDVRVDAVEGLVLEVSEET</sequence>
<dbReference type="Pfam" id="PF13091">
    <property type="entry name" value="PLDc_2"/>
    <property type="match status" value="1"/>
</dbReference>
<evidence type="ECO:0000256" key="3">
    <source>
        <dbReference type="ARBA" id="ARBA00022989"/>
    </source>
</evidence>
<dbReference type="InterPro" id="IPR012340">
    <property type="entry name" value="NA-bd_OB-fold"/>
</dbReference>
<evidence type="ECO:0008006" key="13">
    <source>
        <dbReference type="Google" id="ProtNLM"/>
    </source>
</evidence>
<gene>
    <name evidence="11" type="ORF">SPIL2461_LOCUS71</name>
</gene>
<dbReference type="SUPFAM" id="SSF56024">
    <property type="entry name" value="Phospholipase D/nuclease"/>
    <property type="match status" value="2"/>
</dbReference>
<feature type="transmembrane region" description="Helical" evidence="6">
    <location>
        <begin position="640"/>
        <end position="662"/>
    </location>
</feature>
<dbReference type="Pfam" id="PF24961">
    <property type="entry name" value="NfeD_membrane"/>
    <property type="match status" value="1"/>
</dbReference>
<keyword evidence="4 6" id="KW-0472">Membrane</keyword>
<evidence type="ECO:0000259" key="10">
    <source>
        <dbReference type="Pfam" id="PF25145"/>
    </source>
</evidence>
<dbReference type="SUPFAM" id="SSF141322">
    <property type="entry name" value="NfeD domain-like"/>
    <property type="match status" value="1"/>
</dbReference>
<dbReference type="InterPro" id="IPR002810">
    <property type="entry name" value="NfeD-like_C"/>
</dbReference>
<dbReference type="InterPro" id="IPR056738">
    <property type="entry name" value="NfeD1b_N"/>
</dbReference>
<evidence type="ECO:0000256" key="1">
    <source>
        <dbReference type="ARBA" id="ARBA00004141"/>
    </source>
</evidence>
<dbReference type="InterPro" id="IPR025202">
    <property type="entry name" value="PLD-like_dom"/>
</dbReference>
<dbReference type="GO" id="GO:0016020">
    <property type="term" value="C:membrane"/>
    <property type="evidence" value="ECO:0007669"/>
    <property type="project" value="UniProtKB-SubCell"/>
</dbReference>
<dbReference type="Gene3D" id="3.30.870.10">
    <property type="entry name" value="Endonuclease Chain A"/>
    <property type="match status" value="2"/>
</dbReference>
<dbReference type="AlphaFoldDB" id="A0A812IKR3"/>
<dbReference type="Proteomes" id="UP000649617">
    <property type="component" value="Unassembled WGS sequence"/>
</dbReference>